<evidence type="ECO:0000313" key="1">
    <source>
        <dbReference type="EMBL" id="PRQ57255.1"/>
    </source>
</evidence>
<evidence type="ECO:0000313" key="2">
    <source>
        <dbReference type="Proteomes" id="UP000238479"/>
    </source>
</evidence>
<keyword evidence="2" id="KW-1185">Reference proteome</keyword>
<protein>
    <submittedName>
        <fullName evidence="1">Uncharacterized protein</fullName>
    </submittedName>
</protein>
<organism evidence="1 2">
    <name type="scientific">Rosa chinensis</name>
    <name type="common">China rose</name>
    <dbReference type="NCBI Taxonomy" id="74649"/>
    <lineage>
        <taxon>Eukaryota</taxon>
        <taxon>Viridiplantae</taxon>
        <taxon>Streptophyta</taxon>
        <taxon>Embryophyta</taxon>
        <taxon>Tracheophyta</taxon>
        <taxon>Spermatophyta</taxon>
        <taxon>Magnoliopsida</taxon>
        <taxon>eudicotyledons</taxon>
        <taxon>Gunneridae</taxon>
        <taxon>Pentapetalae</taxon>
        <taxon>rosids</taxon>
        <taxon>fabids</taxon>
        <taxon>Rosales</taxon>
        <taxon>Rosaceae</taxon>
        <taxon>Rosoideae</taxon>
        <taxon>Rosoideae incertae sedis</taxon>
        <taxon>Rosa</taxon>
    </lineage>
</organism>
<proteinExistence type="predicted"/>
<name>A0A2P6SF08_ROSCH</name>
<sequence length="90" mass="10068">MFPSTLKILPISRLNCETIDGAKWSGHLNSLQQLVFANCPSLRCLPDSGLPSSTNPCMCPLLEKRCQRETGEDWPKIARIKHIDINFGTI</sequence>
<dbReference type="OMA" id="CMCPLLE"/>
<dbReference type="Proteomes" id="UP000238479">
    <property type="component" value="Chromosome 1"/>
</dbReference>
<comment type="caution">
    <text evidence="1">The sequence shown here is derived from an EMBL/GenBank/DDBJ whole genome shotgun (WGS) entry which is preliminary data.</text>
</comment>
<reference evidence="1 2" key="1">
    <citation type="journal article" date="2018" name="Nat. Genet.">
        <title>The Rosa genome provides new insights in the design of modern roses.</title>
        <authorList>
            <person name="Bendahmane M."/>
        </authorList>
    </citation>
    <scope>NUCLEOTIDE SEQUENCE [LARGE SCALE GENOMIC DNA]</scope>
    <source>
        <strain evidence="2">cv. Old Blush</strain>
    </source>
</reference>
<dbReference type="Gramene" id="PRQ57255">
    <property type="protein sequence ID" value="PRQ57255"/>
    <property type="gene ID" value="RchiOBHm_Chr1g0346281"/>
</dbReference>
<accession>A0A2P6SF08</accession>
<gene>
    <name evidence="1" type="ORF">RchiOBHm_Chr1g0346281</name>
</gene>
<dbReference type="EMBL" id="PDCK01000039">
    <property type="protein sequence ID" value="PRQ57255.1"/>
    <property type="molecule type" value="Genomic_DNA"/>
</dbReference>
<dbReference type="AlphaFoldDB" id="A0A2P6SF08"/>